<feature type="transmembrane region" description="Helical" evidence="1">
    <location>
        <begin position="52"/>
        <end position="69"/>
    </location>
</feature>
<feature type="transmembrane region" description="Helical" evidence="1">
    <location>
        <begin position="205"/>
        <end position="226"/>
    </location>
</feature>
<organism evidence="3 4">
    <name type="scientific">Meripilus lineatus</name>
    <dbReference type="NCBI Taxonomy" id="2056292"/>
    <lineage>
        <taxon>Eukaryota</taxon>
        <taxon>Fungi</taxon>
        <taxon>Dikarya</taxon>
        <taxon>Basidiomycota</taxon>
        <taxon>Agaricomycotina</taxon>
        <taxon>Agaricomycetes</taxon>
        <taxon>Polyporales</taxon>
        <taxon>Meripilaceae</taxon>
        <taxon>Meripilus</taxon>
    </lineage>
</organism>
<feature type="transmembrane region" description="Helical" evidence="1">
    <location>
        <begin position="20"/>
        <end position="40"/>
    </location>
</feature>
<gene>
    <name evidence="3" type="ORF">NLI96_g7336</name>
</gene>
<feature type="transmembrane region" description="Helical" evidence="1">
    <location>
        <begin position="89"/>
        <end position="110"/>
    </location>
</feature>
<evidence type="ECO:0000259" key="2">
    <source>
        <dbReference type="Pfam" id="PF20152"/>
    </source>
</evidence>
<dbReference type="AlphaFoldDB" id="A0AAD5V4L4"/>
<proteinExistence type="predicted"/>
<dbReference type="Pfam" id="PF20152">
    <property type="entry name" value="DUF6534"/>
    <property type="match status" value="1"/>
</dbReference>
<dbReference type="InterPro" id="IPR045339">
    <property type="entry name" value="DUF6534"/>
</dbReference>
<dbReference type="EMBL" id="JANAWD010000297">
    <property type="protein sequence ID" value="KAJ3481922.1"/>
    <property type="molecule type" value="Genomic_DNA"/>
</dbReference>
<name>A0AAD5V4L4_9APHY</name>
<evidence type="ECO:0000256" key="1">
    <source>
        <dbReference type="SAM" id="Phobius"/>
    </source>
</evidence>
<protein>
    <recommendedName>
        <fullName evidence="2">DUF6534 domain-containing protein</fullName>
    </recommendedName>
</protein>
<keyword evidence="1" id="KW-0812">Transmembrane</keyword>
<feature type="transmembrane region" description="Helical" evidence="1">
    <location>
        <begin position="122"/>
        <end position="144"/>
    </location>
</feature>
<keyword evidence="1" id="KW-0472">Membrane</keyword>
<evidence type="ECO:0000313" key="4">
    <source>
        <dbReference type="Proteomes" id="UP001212997"/>
    </source>
</evidence>
<accession>A0AAD5V4L4</accession>
<dbReference type="Proteomes" id="UP001212997">
    <property type="component" value="Unassembled WGS sequence"/>
</dbReference>
<evidence type="ECO:0000313" key="3">
    <source>
        <dbReference type="EMBL" id="KAJ3481922.1"/>
    </source>
</evidence>
<feature type="domain" description="DUF6534" evidence="2">
    <location>
        <begin position="171"/>
        <end position="255"/>
    </location>
</feature>
<dbReference type="PANTHER" id="PTHR40465">
    <property type="entry name" value="CHROMOSOME 1, WHOLE GENOME SHOTGUN SEQUENCE"/>
    <property type="match status" value="1"/>
</dbReference>
<keyword evidence="1" id="KW-1133">Transmembrane helix</keyword>
<feature type="transmembrane region" description="Helical" evidence="1">
    <location>
        <begin position="164"/>
        <end position="185"/>
    </location>
</feature>
<comment type="caution">
    <text evidence="3">The sequence shown here is derived from an EMBL/GenBank/DDBJ whole genome shotgun (WGS) entry which is preliminary data.</text>
</comment>
<keyword evidence="4" id="KW-1185">Reference proteome</keyword>
<reference evidence="3" key="1">
    <citation type="submission" date="2022-07" db="EMBL/GenBank/DDBJ databases">
        <title>Genome Sequence of Physisporinus lineatus.</title>
        <authorList>
            <person name="Buettner E."/>
        </authorList>
    </citation>
    <scope>NUCLEOTIDE SEQUENCE</scope>
    <source>
        <strain evidence="3">VT162</strain>
    </source>
</reference>
<dbReference type="PANTHER" id="PTHR40465:SF1">
    <property type="entry name" value="DUF6534 DOMAIN-CONTAINING PROTEIN"/>
    <property type="match status" value="1"/>
</dbReference>
<sequence>MSSSPELPSNIVQLTGPMFLGNLFSWSLFGVLSLQVYLYYLSFPKDRPFMKALVWTVYLIEVLQIVMSVRDAFKCFGSEWGNRDIMDTIGWQWFSVPILIAFIGAESQIFYAWRIWVLSDGIYIPIFVVLLALFQSAAGIYGAVVSAKGDRFSQISERAYTPTIMWLAGTASCDIVIAASMVYYLRKSKSGFRSTTILLAKVIRVTVETGLVCAAGALIDMGLFLGYPSTNYHLTMCMLLSKLYSNSLLVVLNSRIRIVGGRDESIVPGDSTLSTIRWIHSDVSRATAHGSVHISRLGNDLRQSHPIVDQTDAESMKPLKKVLTADEEV</sequence>